<dbReference type="AlphaFoldDB" id="A0A0L8FHN2"/>
<feature type="compositionally biased region" description="Polar residues" evidence="1">
    <location>
        <begin position="16"/>
        <end position="36"/>
    </location>
</feature>
<dbReference type="PANTHER" id="PTHR34444:SF3">
    <property type="match status" value="1"/>
</dbReference>
<dbReference type="KEGG" id="obi:106883297"/>
<gene>
    <name evidence="2" type="ORF">OCBIM_22020044mg</name>
</gene>
<accession>A0A0L8FHN2</accession>
<dbReference type="Pfam" id="PF15074">
    <property type="entry name" value="CFAP90"/>
    <property type="match status" value="1"/>
</dbReference>
<dbReference type="PANTHER" id="PTHR34444">
    <property type="entry name" value="LOC361192"/>
    <property type="match status" value="1"/>
</dbReference>
<sequence length="169" mass="19370">MDSQTSKAVTEDLNKNVETNVQSSNPGTSNTSTVQYVSPMDRSEVKKLLSYSTNFARYFQFNEEDQKALTFSSYFEADYKDEEKRPKVLSEFPNYTRIFTVQSGWDQMMHRDDRKTTEIVKGRFCEEERRRGVPLANSSFYGRQVTGPLESHSRTHAKRVLITGPGGSV</sequence>
<reference evidence="2" key="1">
    <citation type="submission" date="2015-07" db="EMBL/GenBank/DDBJ databases">
        <title>MeaNS - Measles Nucleotide Surveillance Program.</title>
        <authorList>
            <person name="Tran T."/>
            <person name="Druce J."/>
        </authorList>
    </citation>
    <scope>NUCLEOTIDE SEQUENCE</scope>
    <source>
        <strain evidence="2">UCB-OBI-ISO-001</strain>
        <tissue evidence="2">Gonad</tissue>
    </source>
</reference>
<dbReference type="EMBL" id="KQ431412">
    <property type="protein sequence ID" value="KOF63180.1"/>
    <property type="molecule type" value="Genomic_DNA"/>
</dbReference>
<protein>
    <submittedName>
        <fullName evidence="2">Uncharacterized protein</fullName>
    </submittedName>
</protein>
<evidence type="ECO:0000256" key="1">
    <source>
        <dbReference type="SAM" id="MobiDB-lite"/>
    </source>
</evidence>
<feature type="region of interest" description="Disordered" evidence="1">
    <location>
        <begin position="1"/>
        <end position="36"/>
    </location>
</feature>
<organism evidence="2">
    <name type="scientific">Octopus bimaculoides</name>
    <name type="common">California two-spotted octopus</name>
    <dbReference type="NCBI Taxonomy" id="37653"/>
    <lineage>
        <taxon>Eukaryota</taxon>
        <taxon>Metazoa</taxon>
        <taxon>Spiralia</taxon>
        <taxon>Lophotrochozoa</taxon>
        <taxon>Mollusca</taxon>
        <taxon>Cephalopoda</taxon>
        <taxon>Coleoidea</taxon>
        <taxon>Octopodiformes</taxon>
        <taxon>Octopoda</taxon>
        <taxon>Incirrata</taxon>
        <taxon>Octopodidae</taxon>
        <taxon>Octopus</taxon>
    </lineage>
</organism>
<name>A0A0L8FHN2_OCTBM</name>
<dbReference type="STRING" id="37653.A0A0L8FHN2"/>
<dbReference type="OrthoDB" id="10057935at2759"/>
<dbReference type="InterPro" id="IPR027901">
    <property type="entry name" value="CFAP90"/>
</dbReference>
<evidence type="ECO:0000313" key="2">
    <source>
        <dbReference type="EMBL" id="KOF63180.1"/>
    </source>
</evidence>
<proteinExistence type="predicted"/>